<evidence type="ECO:0000313" key="1">
    <source>
        <dbReference type="EMBL" id="MDC8758932.1"/>
    </source>
</evidence>
<dbReference type="Gene3D" id="3.40.47.10">
    <property type="match status" value="2"/>
</dbReference>
<dbReference type="SUPFAM" id="SSF53901">
    <property type="entry name" value="Thiolase-like"/>
    <property type="match status" value="2"/>
</dbReference>
<proteinExistence type="predicted"/>
<keyword evidence="2" id="KW-1185">Reference proteome</keyword>
<dbReference type="PANTHER" id="PTHR34069:SF3">
    <property type="entry name" value="ACYL-COA:ACYL-COA ALKYLTRANSFERASE"/>
    <property type="match status" value="1"/>
</dbReference>
<name>A0ABT5K1S0_9BURK</name>
<sequence>MDTDDIIHEVSVLSEPVFDGDFAQFKKSARFLLEAGGCKYRYWLGENEKPIELLASAISSALDKAKMSASDIDLVIYTGMGKGFLEPGDAYFVANYMGMENAICFDILDACISWTRACELVQNYFLLGKYKTALVVNAERFFGDNGLGYPSSYELKSIKELPYCFSAWVGSDGASATILQKDEGNDWDFHFSSQTKYTDLCTIPLNGWEGRCKVTDRLGKNGIGAFTAWGSAMFTYGGPGMSDILKTLEDQYGSLKTVFCHTGGPPKEFQKLAEAANAGHLVKYIYPEYGNVGSGSMPASIVHFEEQGEIARGDKIAGWVASSGFAFAAFTFVY</sequence>
<protein>
    <recommendedName>
        <fullName evidence="3">3-oxoacyl-[acyl-carrier-protein] synthase III</fullName>
    </recommendedName>
</protein>
<dbReference type="PANTHER" id="PTHR34069">
    <property type="entry name" value="3-OXOACYL-[ACYL-CARRIER-PROTEIN] SYNTHASE 3"/>
    <property type="match status" value="1"/>
</dbReference>
<organism evidence="1 2">
    <name type="scientific">Janthinobacterium fluminis</name>
    <dbReference type="NCBI Taxonomy" id="2987524"/>
    <lineage>
        <taxon>Bacteria</taxon>
        <taxon>Pseudomonadati</taxon>
        <taxon>Pseudomonadota</taxon>
        <taxon>Betaproteobacteria</taxon>
        <taxon>Burkholderiales</taxon>
        <taxon>Oxalobacteraceae</taxon>
        <taxon>Janthinobacterium</taxon>
    </lineage>
</organism>
<reference evidence="1 2" key="1">
    <citation type="submission" date="2022-10" db="EMBL/GenBank/DDBJ databases">
        <title>Janthinobacterium sp. hw3 Genome sequencing.</title>
        <authorList>
            <person name="Park S."/>
        </authorList>
    </citation>
    <scope>NUCLEOTIDE SEQUENCE [LARGE SCALE GENOMIC DNA]</scope>
    <source>
        <strain evidence="2">hw3</strain>
    </source>
</reference>
<dbReference type="RefSeq" id="WP_273671801.1">
    <property type="nucleotide sequence ID" value="NZ_JAQQXR010000005.1"/>
</dbReference>
<accession>A0ABT5K1S0</accession>
<dbReference type="InterPro" id="IPR016039">
    <property type="entry name" value="Thiolase-like"/>
</dbReference>
<gene>
    <name evidence="1" type="ORF">OIK44_15230</name>
</gene>
<comment type="caution">
    <text evidence="1">The sequence shown here is derived from an EMBL/GenBank/DDBJ whole genome shotgun (WGS) entry which is preliminary data.</text>
</comment>
<evidence type="ECO:0000313" key="2">
    <source>
        <dbReference type="Proteomes" id="UP001221208"/>
    </source>
</evidence>
<evidence type="ECO:0008006" key="3">
    <source>
        <dbReference type="Google" id="ProtNLM"/>
    </source>
</evidence>
<dbReference type="Proteomes" id="UP001221208">
    <property type="component" value="Unassembled WGS sequence"/>
</dbReference>
<dbReference type="EMBL" id="JAQQXR010000005">
    <property type="protein sequence ID" value="MDC8758932.1"/>
    <property type="molecule type" value="Genomic_DNA"/>
</dbReference>